<dbReference type="EMBL" id="BAABAK010000015">
    <property type="protein sequence ID" value="GAA3972800.1"/>
    <property type="molecule type" value="Genomic_DNA"/>
</dbReference>
<protein>
    <submittedName>
        <fullName evidence="1">Uncharacterized protein</fullName>
    </submittedName>
</protein>
<name>A0ABP7PXN2_9SPHI</name>
<sequence length="53" mass="6036">MPVTLSNYKLTKYNCETQRFDADLKISAIGDSLDINNLELAPNTDFVYILKKP</sequence>
<keyword evidence="2" id="KW-1185">Reference proteome</keyword>
<proteinExistence type="predicted"/>
<evidence type="ECO:0000313" key="1">
    <source>
        <dbReference type="EMBL" id="GAA3972800.1"/>
    </source>
</evidence>
<organism evidence="1 2">
    <name type="scientific">Pedobacter ginsengiterrae</name>
    <dbReference type="NCBI Taxonomy" id="871696"/>
    <lineage>
        <taxon>Bacteria</taxon>
        <taxon>Pseudomonadati</taxon>
        <taxon>Bacteroidota</taxon>
        <taxon>Sphingobacteriia</taxon>
        <taxon>Sphingobacteriales</taxon>
        <taxon>Sphingobacteriaceae</taxon>
        <taxon>Pedobacter</taxon>
    </lineage>
</organism>
<evidence type="ECO:0000313" key="2">
    <source>
        <dbReference type="Proteomes" id="UP001501081"/>
    </source>
</evidence>
<comment type="caution">
    <text evidence="1">The sequence shown here is derived from an EMBL/GenBank/DDBJ whole genome shotgun (WGS) entry which is preliminary data.</text>
</comment>
<reference evidence="2" key="1">
    <citation type="journal article" date="2019" name="Int. J. Syst. Evol. Microbiol.">
        <title>The Global Catalogue of Microorganisms (GCM) 10K type strain sequencing project: providing services to taxonomists for standard genome sequencing and annotation.</title>
        <authorList>
            <consortium name="The Broad Institute Genomics Platform"/>
            <consortium name="The Broad Institute Genome Sequencing Center for Infectious Disease"/>
            <person name="Wu L."/>
            <person name="Ma J."/>
        </authorList>
    </citation>
    <scope>NUCLEOTIDE SEQUENCE [LARGE SCALE GENOMIC DNA]</scope>
    <source>
        <strain evidence="2">JCM 17338</strain>
    </source>
</reference>
<accession>A0ABP7PXN2</accession>
<dbReference type="Proteomes" id="UP001501081">
    <property type="component" value="Unassembled WGS sequence"/>
</dbReference>
<gene>
    <name evidence="1" type="ORF">GCM10022246_26400</name>
</gene>